<reference evidence="1" key="1">
    <citation type="journal article" date="2023" name="G3 (Bethesda)">
        <title>A reference genome for the long-term kleptoplast-retaining sea slug Elysia crispata morphotype clarki.</title>
        <authorList>
            <person name="Eastman K.E."/>
            <person name="Pendleton A.L."/>
            <person name="Shaikh M.A."/>
            <person name="Suttiyut T."/>
            <person name="Ogas R."/>
            <person name="Tomko P."/>
            <person name="Gavelis G."/>
            <person name="Widhalm J.R."/>
            <person name="Wisecaver J.H."/>
        </authorList>
    </citation>
    <scope>NUCLEOTIDE SEQUENCE</scope>
    <source>
        <strain evidence="1">ECLA1</strain>
    </source>
</reference>
<sequence>MYVKTCHKLEAQDEARVRQGATARAKFCILVTCSRVLLLELNPVSWLLGPGYRGAFIDQKHLIASHFVTLSLNVCVRDIFQNQYEPSPTTPPPPNLRKLLSSVWAVECGVALLQARDIMILRLGNCLDNQTFEKKITNRKYELSVID</sequence>
<comment type="caution">
    <text evidence="1">The sequence shown here is derived from an EMBL/GenBank/DDBJ whole genome shotgun (WGS) entry which is preliminary data.</text>
</comment>
<gene>
    <name evidence="1" type="ORF">RRG08_003774</name>
</gene>
<dbReference type="Proteomes" id="UP001283361">
    <property type="component" value="Unassembled WGS sequence"/>
</dbReference>
<evidence type="ECO:0000313" key="1">
    <source>
        <dbReference type="EMBL" id="KAK3794628.1"/>
    </source>
</evidence>
<organism evidence="1 2">
    <name type="scientific">Elysia crispata</name>
    <name type="common">lettuce slug</name>
    <dbReference type="NCBI Taxonomy" id="231223"/>
    <lineage>
        <taxon>Eukaryota</taxon>
        <taxon>Metazoa</taxon>
        <taxon>Spiralia</taxon>
        <taxon>Lophotrochozoa</taxon>
        <taxon>Mollusca</taxon>
        <taxon>Gastropoda</taxon>
        <taxon>Heterobranchia</taxon>
        <taxon>Euthyneura</taxon>
        <taxon>Panpulmonata</taxon>
        <taxon>Sacoglossa</taxon>
        <taxon>Placobranchoidea</taxon>
        <taxon>Plakobranchidae</taxon>
        <taxon>Elysia</taxon>
    </lineage>
</organism>
<protein>
    <submittedName>
        <fullName evidence="1">Uncharacterized protein</fullName>
    </submittedName>
</protein>
<dbReference type="EMBL" id="JAWDGP010001105">
    <property type="protein sequence ID" value="KAK3794628.1"/>
    <property type="molecule type" value="Genomic_DNA"/>
</dbReference>
<accession>A0AAE1AVG7</accession>
<dbReference type="AlphaFoldDB" id="A0AAE1AVG7"/>
<evidence type="ECO:0000313" key="2">
    <source>
        <dbReference type="Proteomes" id="UP001283361"/>
    </source>
</evidence>
<proteinExistence type="predicted"/>
<keyword evidence="2" id="KW-1185">Reference proteome</keyword>
<name>A0AAE1AVG7_9GAST</name>